<dbReference type="EMBL" id="CM047943">
    <property type="protein sequence ID" value="KAI9899962.1"/>
    <property type="molecule type" value="Genomic_DNA"/>
</dbReference>
<reference evidence="1" key="1">
    <citation type="submission" date="2022-10" db="EMBL/GenBank/DDBJ databases">
        <title>Complete Genome of Trichothecium roseum strain YXFP-22015, a Plant Pathogen Isolated from Citrus.</title>
        <authorList>
            <person name="Wang Y."/>
            <person name="Zhu L."/>
        </authorList>
    </citation>
    <scope>NUCLEOTIDE SEQUENCE</scope>
    <source>
        <strain evidence="1">YXFP-22015</strain>
    </source>
</reference>
<evidence type="ECO:0000313" key="1">
    <source>
        <dbReference type="EMBL" id="KAI9899962.1"/>
    </source>
</evidence>
<organism evidence="1 2">
    <name type="scientific">Trichothecium roseum</name>
    <dbReference type="NCBI Taxonomy" id="47278"/>
    <lineage>
        <taxon>Eukaryota</taxon>
        <taxon>Fungi</taxon>
        <taxon>Dikarya</taxon>
        <taxon>Ascomycota</taxon>
        <taxon>Pezizomycotina</taxon>
        <taxon>Sordariomycetes</taxon>
        <taxon>Hypocreomycetidae</taxon>
        <taxon>Hypocreales</taxon>
        <taxon>Hypocreales incertae sedis</taxon>
        <taxon>Trichothecium</taxon>
    </lineage>
</organism>
<protein>
    <submittedName>
        <fullName evidence="1">Uncharacterized protein</fullName>
    </submittedName>
</protein>
<accession>A0ACC0V0S0</accession>
<gene>
    <name evidence="1" type="ORF">N3K66_004224</name>
</gene>
<keyword evidence="2" id="KW-1185">Reference proteome</keyword>
<comment type="caution">
    <text evidence="1">The sequence shown here is derived from an EMBL/GenBank/DDBJ whole genome shotgun (WGS) entry which is preliminary data.</text>
</comment>
<name>A0ACC0V0S0_9HYPO</name>
<dbReference type="Proteomes" id="UP001163324">
    <property type="component" value="Chromosome 4"/>
</dbReference>
<evidence type="ECO:0000313" key="2">
    <source>
        <dbReference type="Proteomes" id="UP001163324"/>
    </source>
</evidence>
<proteinExistence type="predicted"/>
<sequence>MGNQHMHWPASPFEEASPIGQAPTEYWAPDLDQCQPGLSDNGTTFTDELTEEFRVGDRSQMSSGGRFPCFMCRQRFANIHQALRHIQCHILVKAWICTAGLCADEQTDTPPHRLLPPGLRGKIFFREDGFAMHAKRMHKVSDTGEMAACTRRAEKVCRSLPKWLDCSVLGCRTRCEGEGNIIRKLLKHVVECHAAELGTSSNAWRNGVLRYLLDCRVVVQQRDERLRAATYKDTPREEMLRIFGPLPAY</sequence>